<evidence type="ECO:0000256" key="1">
    <source>
        <dbReference type="SAM" id="MobiDB-lite"/>
    </source>
</evidence>
<dbReference type="Proteomes" id="UP000077202">
    <property type="component" value="Unassembled WGS sequence"/>
</dbReference>
<feature type="compositionally biased region" description="Low complexity" evidence="1">
    <location>
        <begin position="24"/>
        <end position="33"/>
    </location>
</feature>
<dbReference type="EMBL" id="LVLJ01002167">
    <property type="protein sequence ID" value="OAE26492.1"/>
    <property type="molecule type" value="Genomic_DNA"/>
</dbReference>
<evidence type="ECO:0000313" key="3">
    <source>
        <dbReference type="Proteomes" id="UP000077202"/>
    </source>
</evidence>
<dbReference type="AlphaFoldDB" id="A0A176W229"/>
<name>A0A176W229_MARPO</name>
<organism evidence="2 3">
    <name type="scientific">Marchantia polymorpha subsp. ruderalis</name>
    <dbReference type="NCBI Taxonomy" id="1480154"/>
    <lineage>
        <taxon>Eukaryota</taxon>
        <taxon>Viridiplantae</taxon>
        <taxon>Streptophyta</taxon>
        <taxon>Embryophyta</taxon>
        <taxon>Marchantiophyta</taxon>
        <taxon>Marchantiopsida</taxon>
        <taxon>Marchantiidae</taxon>
        <taxon>Marchantiales</taxon>
        <taxon>Marchantiaceae</taxon>
        <taxon>Marchantia</taxon>
    </lineage>
</organism>
<reference evidence="2" key="1">
    <citation type="submission" date="2016-03" db="EMBL/GenBank/DDBJ databases">
        <title>Mechanisms controlling the formation of the plant cell surface in tip-growing cells are functionally conserved among land plants.</title>
        <authorList>
            <person name="Honkanen S."/>
            <person name="Jones V.A."/>
            <person name="Morieri G."/>
            <person name="Champion C."/>
            <person name="Hetherington A.J."/>
            <person name="Kelly S."/>
            <person name="Saint-Marcoux D."/>
            <person name="Proust H."/>
            <person name="Prescott H."/>
            <person name="Dolan L."/>
        </authorList>
    </citation>
    <scope>NUCLEOTIDE SEQUENCE [LARGE SCALE GENOMIC DNA]</scope>
    <source>
        <tissue evidence="2">Whole gametophyte</tissue>
    </source>
</reference>
<gene>
    <name evidence="2" type="ORF">AXG93_815s1550</name>
</gene>
<evidence type="ECO:0000313" key="2">
    <source>
        <dbReference type="EMBL" id="OAE26492.1"/>
    </source>
</evidence>
<keyword evidence="3" id="KW-1185">Reference proteome</keyword>
<accession>A0A176W229</accession>
<sequence length="139" mass="15733">MTMTTTHPFPLGWDLRIEPQLPLQPLPLNRNPTLRPPRPDMNYDYRLPPVQGPLGVPRPWIRPANASERSGMSTRREDTRCRRRCRHSQDAPDKRVGGYSGGTVEPAPPSARIGPLAPRLKILFALAGTSCEEDEIRYR</sequence>
<feature type="compositionally biased region" description="Basic and acidic residues" evidence="1">
    <location>
        <begin position="87"/>
        <end position="96"/>
    </location>
</feature>
<comment type="caution">
    <text evidence="2">The sequence shown here is derived from an EMBL/GenBank/DDBJ whole genome shotgun (WGS) entry which is preliminary data.</text>
</comment>
<proteinExistence type="predicted"/>
<feature type="region of interest" description="Disordered" evidence="1">
    <location>
        <begin position="24"/>
        <end position="112"/>
    </location>
</feature>
<protein>
    <submittedName>
        <fullName evidence="2">Uncharacterized protein</fullName>
    </submittedName>
</protein>